<evidence type="ECO:0000313" key="7">
    <source>
        <dbReference type="Proteomes" id="UP000625527"/>
    </source>
</evidence>
<keyword evidence="1" id="KW-0378">Hydrolase</keyword>
<evidence type="ECO:0000259" key="4">
    <source>
        <dbReference type="PROSITE" id="PS51192"/>
    </source>
</evidence>
<dbReference type="Gene3D" id="3.40.50.10810">
    <property type="entry name" value="Tandem AAA-ATPase domain"/>
    <property type="match status" value="1"/>
</dbReference>
<dbReference type="InterPro" id="IPR027417">
    <property type="entry name" value="P-loop_NTPase"/>
</dbReference>
<dbReference type="InterPro" id="IPR001650">
    <property type="entry name" value="Helicase_C-like"/>
</dbReference>
<dbReference type="PROSITE" id="PS51192">
    <property type="entry name" value="HELICASE_ATP_BIND_1"/>
    <property type="match status" value="1"/>
</dbReference>
<keyword evidence="6" id="KW-0347">Helicase</keyword>
<dbReference type="GO" id="GO:0004386">
    <property type="term" value="F:helicase activity"/>
    <property type="evidence" value="ECO:0007669"/>
    <property type="project" value="UniProtKB-KW"/>
</dbReference>
<dbReference type="Proteomes" id="UP000625527">
    <property type="component" value="Unassembled WGS sequence"/>
</dbReference>
<keyword evidence="2" id="KW-0863">Zinc-finger</keyword>
<dbReference type="CDD" id="cd18793">
    <property type="entry name" value="SF2_C_SNF"/>
    <property type="match status" value="1"/>
</dbReference>
<dbReference type="PROSITE" id="PS50966">
    <property type="entry name" value="ZF_SWIM"/>
    <property type="match status" value="1"/>
</dbReference>
<keyword evidence="6" id="KW-0067">ATP-binding</keyword>
<dbReference type="InterPro" id="IPR000330">
    <property type="entry name" value="SNF2_N"/>
</dbReference>
<dbReference type="Pfam" id="PF04434">
    <property type="entry name" value="SWIM"/>
    <property type="match status" value="1"/>
</dbReference>
<dbReference type="SMART" id="SM00487">
    <property type="entry name" value="DEXDc"/>
    <property type="match status" value="1"/>
</dbReference>
<protein>
    <submittedName>
        <fullName evidence="6">DEAD/DEAH box helicase</fullName>
    </submittedName>
</protein>
<organism evidence="6 7">
    <name type="scientific">Myceligenerans pegani</name>
    <dbReference type="NCBI Taxonomy" id="2776917"/>
    <lineage>
        <taxon>Bacteria</taxon>
        <taxon>Bacillati</taxon>
        <taxon>Actinomycetota</taxon>
        <taxon>Actinomycetes</taxon>
        <taxon>Micrococcales</taxon>
        <taxon>Promicromonosporaceae</taxon>
        <taxon>Myceligenerans</taxon>
    </lineage>
</organism>
<dbReference type="Pfam" id="PF00176">
    <property type="entry name" value="SNF2-rel_dom"/>
    <property type="match status" value="1"/>
</dbReference>
<keyword evidence="6" id="KW-0547">Nucleotide-binding</keyword>
<evidence type="ECO:0000259" key="3">
    <source>
        <dbReference type="PROSITE" id="PS50966"/>
    </source>
</evidence>
<dbReference type="PANTHER" id="PTHR10799">
    <property type="entry name" value="SNF2/RAD54 HELICASE FAMILY"/>
    <property type="match status" value="1"/>
</dbReference>
<dbReference type="Pfam" id="PF00271">
    <property type="entry name" value="Helicase_C"/>
    <property type="match status" value="1"/>
</dbReference>
<feature type="domain" description="SWIM-type" evidence="3">
    <location>
        <begin position="79"/>
        <end position="113"/>
    </location>
</feature>
<keyword evidence="2" id="KW-0479">Metal-binding</keyword>
<comment type="caution">
    <text evidence="6">The sequence shown here is derived from an EMBL/GenBank/DDBJ whole genome shotgun (WGS) entry which is preliminary data.</text>
</comment>
<dbReference type="InterPro" id="IPR007527">
    <property type="entry name" value="Znf_SWIM"/>
</dbReference>
<feature type="domain" description="Helicase ATP-binding" evidence="4">
    <location>
        <begin position="656"/>
        <end position="826"/>
    </location>
</feature>
<dbReference type="SUPFAM" id="SSF52540">
    <property type="entry name" value="P-loop containing nucleoside triphosphate hydrolases"/>
    <property type="match status" value="2"/>
</dbReference>
<dbReference type="InterPro" id="IPR049730">
    <property type="entry name" value="SNF2/RAD54-like_C"/>
</dbReference>
<feature type="domain" description="Helicase C-terminal" evidence="5">
    <location>
        <begin position="958"/>
        <end position="1110"/>
    </location>
</feature>
<evidence type="ECO:0000259" key="5">
    <source>
        <dbReference type="PROSITE" id="PS51194"/>
    </source>
</evidence>
<proteinExistence type="predicted"/>
<dbReference type="Gene3D" id="3.40.50.300">
    <property type="entry name" value="P-loop containing nucleotide triphosphate hydrolases"/>
    <property type="match status" value="1"/>
</dbReference>
<evidence type="ECO:0000313" key="6">
    <source>
        <dbReference type="EMBL" id="MBE1876471.1"/>
    </source>
</evidence>
<dbReference type="EMBL" id="JADAQT010000085">
    <property type="protein sequence ID" value="MBE1876471.1"/>
    <property type="molecule type" value="Genomic_DNA"/>
</dbReference>
<sequence length="1122" mass="121660">MTPRRPGRGWKTVLVPSTPPPRIGIAAIKHLVGGGAFERGRGYQADGRVLGRMWDPAARVLTGSVGGTRSRPYECEIRFTVSPVGRYAVAGTECSCPVGAYCKHVVAVLLDAEQGADVPPGGSAATPRHTQWRGWMRRFTAAPVRAPRVSGGAAEPELALGVQVRERAEGTVLQAKPVRRTLKGTWSRSNDVTWDSLRHGYGYGVGREVAGRADRRVRAWFAELGDLAGMRYGSGAWRDLGDFGRLLWPLLGEAEELGVPVVGVGRGDEVRLASSSDLALDLRRADGASGLRVGASVRFDGEEPRRDSECGALGAHGLFAVTPLGTTRRLITIGPTAEPLTEAQLDALAMPELDVPERDVPEFLTDYYPRLRSRVTVRAAGDLDLPEEVEPVLVCTAVFSGPDRATVTWSWEYGTGALGRRYAVGDGGGIDLRDLAAEARIAALASAAVRQSSTFSGFRLVGRHEVGGLAVLELGTEVLPALEAMAGVRVETHERPDYTELSDAPTVSVSAAESGDLDWFDLGVAVSVDGREVPLPVLLAALTRGDDRVVLPDGAWLRTDHPSLDRLRELVAEAVRLSDRPGKLRLSRYNASLWGDLAEVADVVEQSESWRRSVDGLLALASGPGDLPDPETEVPLPTGLKAELRPYQRRGYAWLTFLAEHGLGGILADDMGLGKTVQTLAFLARAREGLGDAPRREPGDKPFLVVAPASVVGNWLAEAGRFTPDLRVVALSSTPGRTGTTVARVAGDADVVVTSYAIFRLAHEGFREVGWSGLVLDEAQFAKNHATRANETARLLRAPFKLAITGTPMENNLMELWAMLAIVAPGLYGSPGRFREDYVRLVEAGAKDPGQAEEADRVVARLRRRIRPLLLRRTKEQVAPELPERQEQVLGVELHTRHRAVYDRHLQRERSRMLGLLDDFDGNRIAIFRSLTILRRLALDASLVDPDYAGIPSAKLDVLAEQLSEVAAEGHRALVFSQFTSFLGLARDRLEAAGIATEYLDGSTTRRPEVIRRFKEGGAPVFLISLKAGGFGLNLTEADYVYLLDPWWNPATEAQAVDRTHRIGQTRNVMVFRMVSAGTIEEKVMALKERKAKLFDAVLNDDDGAFAGGLSAEDIRGLLEDG</sequence>
<name>A0ABR9MZQ1_9MICO</name>
<accession>A0ABR9MZQ1</accession>
<evidence type="ECO:0000256" key="1">
    <source>
        <dbReference type="ARBA" id="ARBA00022801"/>
    </source>
</evidence>
<gene>
    <name evidence="6" type="ORF">IHE71_12205</name>
</gene>
<keyword evidence="2" id="KW-0862">Zinc</keyword>
<dbReference type="PROSITE" id="PS51194">
    <property type="entry name" value="HELICASE_CTER"/>
    <property type="match status" value="1"/>
</dbReference>
<dbReference type="SMART" id="SM00490">
    <property type="entry name" value="HELICc"/>
    <property type="match status" value="1"/>
</dbReference>
<reference evidence="6 7" key="1">
    <citation type="submission" date="2020-10" db="EMBL/GenBank/DDBJ databases">
        <title>Myceligenerans pegani sp. nov., an endophytic actinomycete isolated from Peganum harmala L. in Xinjiang, China.</title>
        <authorList>
            <person name="Xin L."/>
        </authorList>
    </citation>
    <scope>NUCLEOTIDE SEQUENCE [LARGE SCALE GENOMIC DNA]</scope>
    <source>
        <strain evidence="6 7">TRM65318</strain>
    </source>
</reference>
<keyword evidence="7" id="KW-1185">Reference proteome</keyword>
<evidence type="ECO:0000256" key="2">
    <source>
        <dbReference type="PROSITE-ProRule" id="PRU00325"/>
    </source>
</evidence>
<dbReference type="InterPro" id="IPR014001">
    <property type="entry name" value="Helicase_ATP-bd"/>
</dbReference>
<dbReference type="InterPro" id="IPR038718">
    <property type="entry name" value="SNF2-like_sf"/>
</dbReference>